<name>A0A1G2K476_9BACT</name>
<keyword evidence="1" id="KW-0732">Signal</keyword>
<evidence type="ECO:0000313" key="3">
    <source>
        <dbReference type="Proteomes" id="UP000177152"/>
    </source>
</evidence>
<feature type="chain" id="PRO_5009583353" evidence="1">
    <location>
        <begin position="24"/>
        <end position="135"/>
    </location>
</feature>
<protein>
    <submittedName>
        <fullName evidence="2">Uncharacterized protein</fullName>
    </submittedName>
</protein>
<dbReference type="EMBL" id="MHQC01000039">
    <property type="protein sequence ID" value="OGZ94239.1"/>
    <property type="molecule type" value="Genomic_DNA"/>
</dbReference>
<dbReference type="Proteomes" id="UP000177152">
    <property type="component" value="Unassembled WGS sequence"/>
</dbReference>
<dbReference type="AlphaFoldDB" id="A0A1G2K476"/>
<evidence type="ECO:0000313" key="2">
    <source>
        <dbReference type="EMBL" id="OGZ94239.1"/>
    </source>
</evidence>
<reference evidence="2 3" key="1">
    <citation type="journal article" date="2016" name="Nat. Commun.">
        <title>Thousands of microbial genomes shed light on interconnected biogeochemical processes in an aquifer system.</title>
        <authorList>
            <person name="Anantharaman K."/>
            <person name="Brown C.T."/>
            <person name="Hug L.A."/>
            <person name="Sharon I."/>
            <person name="Castelle C.J."/>
            <person name="Probst A.J."/>
            <person name="Thomas B.C."/>
            <person name="Singh A."/>
            <person name="Wilkins M.J."/>
            <person name="Karaoz U."/>
            <person name="Brodie E.L."/>
            <person name="Williams K.H."/>
            <person name="Hubbard S.S."/>
            <person name="Banfield J.F."/>
        </authorList>
    </citation>
    <scope>NUCLEOTIDE SEQUENCE [LARGE SCALE GENOMIC DNA]</scope>
</reference>
<proteinExistence type="predicted"/>
<sequence>MKHIVLFFSFFLFLPLVTDGASASRQFPNYKEETWLAAEYACDAGKTSMTFYKGVDYAVEVIKTADSTTYYILITDDEKKPFYFFVQKPDSSDIKEVSSAEWLRNILKTAPGYYADVSSLYFRKNAGQSDCVRKR</sequence>
<feature type="signal peptide" evidence="1">
    <location>
        <begin position="1"/>
        <end position="23"/>
    </location>
</feature>
<gene>
    <name evidence="2" type="ORF">A2633_05505</name>
</gene>
<evidence type="ECO:0000256" key="1">
    <source>
        <dbReference type="SAM" id="SignalP"/>
    </source>
</evidence>
<accession>A0A1G2K476</accession>
<organism evidence="2 3">
    <name type="scientific">Candidatus Sungbacteria bacterium RIFCSPHIGHO2_01_FULL_47_32</name>
    <dbReference type="NCBI Taxonomy" id="1802264"/>
    <lineage>
        <taxon>Bacteria</taxon>
        <taxon>Candidatus Sungiibacteriota</taxon>
    </lineage>
</organism>
<comment type="caution">
    <text evidence="2">The sequence shown here is derived from an EMBL/GenBank/DDBJ whole genome shotgun (WGS) entry which is preliminary data.</text>
</comment>